<feature type="domain" description="N-acetyltransferase" evidence="1">
    <location>
        <begin position="147"/>
        <end position="287"/>
    </location>
</feature>
<evidence type="ECO:0000313" key="3">
    <source>
        <dbReference type="EMBL" id="PPV14022.1"/>
    </source>
</evidence>
<evidence type="ECO:0000313" key="5">
    <source>
        <dbReference type="Proteomes" id="UP000474042"/>
    </source>
</evidence>
<reference evidence="3 4" key="1">
    <citation type="submission" date="2016-01" db="EMBL/GenBank/DDBJ databases">
        <title>Characterization of the Clostridium difficile lineages that are prevalent in Hong Kong and China.</title>
        <authorList>
            <person name="Kwok J.S.-L."/>
            <person name="Lam W.-Y."/>
            <person name="Ip M."/>
            <person name="Chan T.-F."/>
            <person name="Hawkey P.M."/>
            <person name="Tsui S.K.-W."/>
        </authorList>
    </citation>
    <scope>NUCLEOTIDE SEQUENCE [LARGE SCALE GENOMIC DNA]</scope>
    <source>
        <strain evidence="3 4">300064</strain>
    </source>
</reference>
<dbReference type="Proteomes" id="UP000238081">
    <property type="component" value="Unassembled WGS sequence"/>
</dbReference>
<keyword evidence="3" id="KW-0808">Transferase</keyword>
<reference evidence="2 5" key="2">
    <citation type="submission" date="2020-01" db="EMBL/GenBank/DDBJ databases">
        <title>Genome sequence of a 1,3-propanediol producer, Clostridium butyricum S3.</title>
        <authorList>
            <person name="Zhou J."/>
        </authorList>
    </citation>
    <scope>NUCLEOTIDE SEQUENCE [LARGE SCALE GENOMIC DNA]</scope>
    <source>
        <strain evidence="2 5">S3</strain>
    </source>
</reference>
<dbReference type="Gene3D" id="3.40.630.30">
    <property type="match status" value="1"/>
</dbReference>
<protein>
    <submittedName>
        <fullName evidence="3">GCN5 family acetyltransferase</fullName>
    </submittedName>
    <submittedName>
        <fullName evidence="2">GNAT family N-acetyltransferase</fullName>
    </submittedName>
</protein>
<evidence type="ECO:0000313" key="2">
    <source>
        <dbReference type="EMBL" id="NAS18008.1"/>
    </source>
</evidence>
<dbReference type="GO" id="GO:0016747">
    <property type="term" value="F:acyltransferase activity, transferring groups other than amino-acyl groups"/>
    <property type="evidence" value="ECO:0007669"/>
    <property type="project" value="InterPro"/>
</dbReference>
<sequence>MITIEKLSLFNIENFRKLYNAKYRSYICDRDFFTIYDEESFVVKYLLRKQVKIFKYNNKHIGYIWYDESKIDNTLKNIYSMYFFDDFIELLDDKVLDFIKCNTLKLDIVENESISNLMKRLGFTIYSKTCLMKLIASKKPIEVKDGINFKHFIKNCDEKLRCDVQNEIFYDENRVPLDTEDIFDEEEQDYYINDFSVFLYVNNECAGYGQIILSNDLYTIVNFGIIKKYRCCGYGQLLLNYLIELCRINQIEHVYIRVEKNNYKAVSLYNKVGFREYISYDTWYKCR</sequence>
<dbReference type="InterPro" id="IPR000182">
    <property type="entry name" value="GNAT_dom"/>
</dbReference>
<dbReference type="RefSeq" id="WP_024040095.1">
    <property type="nucleotide sequence ID" value="NZ_CANCWB010000001.1"/>
</dbReference>
<accession>A0A2S7F9R3</accession>
<dbReference type="EMBL" id="LRDH01000114">
    <property type="protein sequence ID" value="PPV14022.1"/>
    <property type="molecule type" value="Genomic_DNA"/>
</dbReference>
<gene>
    <name evidence="3" type="ORF">AWN73_15310</name>
    <name evidence="2" type="ORF">GND98_009010</name>
</gene>
<dbReference type="SUPFAM" id="SSF55729">
    <property type="entry name" value="Acyl-CoA N-acyltransferases (Nat)"/>
    <property type="match status" value="1"/>
</dbReference>
<dbReference type="InterPro" id="IPR016181">
    <property type="entry name" value="Acyl_CoA_acyltransferase"/>
</dbReference>
<evidence type="ECO:0000259" key="1">
    <source>
        <dbReference type="PROSITE" id="PS51186"/>
    </source>
</evidence>
<dbReference type="PROSITE" id="PS51186">
    <property type="entry name" value="GNAT"/>
    <property type="match status" value="1"/>
</dbReference>
<dbReference type="AlphaFoldDB" id="A0A2S7F9R3"/>
<dbReference type="CDD" id="cd04301">
    <property type="entry name" value="NAT_SF"/>
    <property type="match status" value="1"/>
</dbReference>
<name>A0A2S7F9R3_CLOBU</name>
<evidence type="ECO:0000313" key="4">
    <source>
        <dbReference type="Proteomes" id="UP000238081"/>
    </source>
</evidence>
<organism evidence="3 4">
    <name type="scientific">Clostridium butyricum</name>
    <dbReference type="NCBI Taxonomy" id="1492"/>
    <lineage>
        <taxon>Bacteria</taxon>
        <taxon>Bacillati</taxon>
        <taxon>Bacillota</taxon>
        <taxon>Clostridia</taxon>
        <taxon>Eubacteriales</taxon>
        <taxon>Clostridiaceae</taxon>
        <taxon>Clostridium</taxon>
    </lineage>
</organism>
<dbReference type="Proteomes" id="UP000474042">
    <property type="component" value="Unassembled WGS sequence"/>
</dbReference>
<comment type="caution">
    <text evidence="3">The sequence shown here is derived from an EMBL/GenBank/DDBJ whole genome shotgun (WGS) entry which is preliminary data.</text>
</comment>
<dbReference type="EMBL" id="WOFV02000023">
    <property type="protein sequence ID" value="NAS18008.1"/>
    <property type="molecule type" value="Genomic_DNA"/>
</dbReference>
<dbReference type="Pfam" id="PF00583">
    <property type="entry name" value="Acetyltransf_1"/>
    <property type="match status" value="1"/>
</dbReference>
<proteinExistence type="predicted"/>